<protein>
    <submittedName>
        <fullName evidence="3">Adenine nucleotide alpha hydrolases-like protein</fullName>
    </submittedName>
</protein>
<dbReference type="InterPro" id="IPR014729">
    <property type="entry name" value="Rossmann-like_a/b/a_fold"/>
</dbReference>
<dbReference type="OrthoDB" id="843225at2759"/>
<dbReference type="SUPFAM" id="SSF52402">
    <property type="entry name" value="Adenine nucleotide alpha hydrolases-like"/>
    <property type="match status" value="1"/>
</dbReference>
<proteinExistence type="predicted"/>
<sequence>MTQSPAPAPVAVDVPAANGSGSAGQSEPSSPAKKLFASVASLHLPGGRRRTHAGAADGTATPTHEHAQTPALESSNPFDRRDVPDEARTQAIVGATGAEVKAEGCKVMLALDGTEAGDKALKWLLETKVVAKGAHVFIASVLPANVLSGPWVSGPLSIDARQQNVMLKALREEAVEKLQPYKAQLRAAGYATTTHVLHGDPRQSLVRVAQYHEVDLVVCGKRTRKGLHGLGAGVGATSTHLTQHAPCPVLTIK</sequence>
<evidence type="ECO:0000313" key="4">
    <source>
        <dbReference type="Proteomes" id="UP000245946"/>
    </source>
</evidence>
<dbReference type="EMBL" id="KZ819286">
    <property type="protein sequence ID" value="PWN99971.1"/>
    <property type="molecule type" value="Genomic_DNA"/>
</dbReference>
<organism evidence="3 4">
    <name type="scientific">Tilletiopsis washingtonensis</name>
    <dbReference type="NCBI Taxonomy" id="58919"/>
    <lineage>
        <taxon>Eukaryota</taxon>
        <taxon>Fungi</taxon>
        <taxon>Dikarya</taxon>
        <taxon>Basidiomycota</taxon>
        <taxon>Ustilaginomycotina</taxon>
        <taxon>Exobasidiomycetes</taxon>
        <taxon>Entylomatales</taxon>
        <taxon>Entylomatales incertae sedis</taxon>
        <taxon>Tilletiopsis</taxon>
    </lineage>
</organism>
<dbReference type="PRINTS" id="PR01438">
    <property type="entry name" value="UNVRSLSTRESS"/>
</dbReference>
<dbReference type="Proteomes" id="UP000245946">
    <property type="component" value="Unassembled WGS sequence"/>
</dbReference>
<evidence type="ECO:0000313" key="3">
    <source>
        <dbReference type="EMBL" id="PWN99971.1"/>
    </source>
</evidence>
<accession>A0A316ZEM1</accession>
<dbReference type="GeneID" id="37268350"/>
<dbReference type="Pfam" id="PF00582">
    <property type="entry name" value="Usp"/>
    <property type="match status" value="1"/>
</dbReference>
<dbReference type="STRING" id="58919.A0A316ZEM1"/>
<feature type="compositionally biased region" description="Polar residues" evidence="1">
    <location>
        <begin position="19"/>
        <end position="29"/>
    </location>
</feature>
<feature type="region of interest" description="Disordered" evidence="1">
    <location>
        <begin position="1"/>
        <end position="82"/>
    </location>
</feature>
<dbReference type="CDD" id="cd23659">
    <property type="entry name" value="USP_At3g01520-like"/>
    <property type="match status" value="1"/>
</dbReference>
<dbReference type="GO" id="GO:0016787">
    <property type="term" value="F:hydrolase activity"/>
    <property type="evidence" value="ECO:0007669"/>
    <property type="project" value="UniProtKB-KW"/>
</dbReference>
<gene>
    <name evidence="3" type="ORF">FA09DRAFT_315524</name>
</gene>
<dbReference type="InterPro" id="IPR006016">
    <property type="entry name" value="UspA"/>
</dbReference>
<dbReference type="PANTHER" id="PTHR31964">
    <property type="entry name" value="ADENINE NUCLEOTIDE ALPHA HYDROLASES-LIKE SUPERFAMILY PROTEIN"/>
    <property type="match status" value="1"/>
</dbReference>
<dbReference type="Gene3D" id="3.40.50.620">
    <property type="entry name" value="HUPs"/>
    <property type="match status" value="1"/>
</dbReference>
<evidence type="ECO:0000259" key="2">
    <source>
        <dbReference type="Pfam" id="PF00582"/>
    </source>
</evidence>
<dbReference type="AlphaFoldDB" id="A0A316ZEM1"/>
<reference evidence="3 4" key="1">
    <citation type="journal article" date="2018" name="Mol. Biol. Evol.">
        <title>Broad Genomic Sampling Reveals a Smut Pathogenic Ancestry of the Fungal Clade Ustilaginomycotina.</title>
        <authorList>
            <person name="Kijpornyongpan T."/>
            <person name="Mondo S.J."/>
            <person name="Barry K."/>
            <person name="Sandor L."/>
            <person name="Lee J."/>
            <person name="Lipzen A."/>
            <person name="Pangilinan J."/>
            <person name="LaButti K."/>
            <person name="Hainaut M."/>
            <person name="Henrissat B."/>
            <person name="Grigoriev I.V."/>
            <person name="Spatafora J.W."/>
            <person name="Aime M.C."/>
        </authorList>
    </citation>
    <scope>NUCLEOTIDE SEQUENCE [LARGE SCALE GENOMIC DNA]</scope>
    <source>
        <strain evidence="3 4">MCA 4186</strain>
    </source>
</reference>
<dbReference type="PANTHER" id="PTHR31964:SF113">
    <property type="entry name" value="USPA DOMAIN-CONTAINING PROTEIN"/>
    <property type="match status" value="1"/>
</dbReference>
<dbReference type="InterPro" id="IPR006015">
    <property type="entry name" value="Universal_stress_UspA"/>
</dbReference>
<keyword evidence="4" id="KW-1185">Reference proteome</keyword>
<feature type="domain" description="UspA" evidence="2">
    <location>
        <begin position="106"/>
        <end position="253"/>
    </location>
</feature>
<name>A0A316ZEM1_9BASI</name>
<dbReference type="RefSeq" id="XP_025600250.1">
    <property type="nucleotide sequence ID" value="XM_025740806.1"/>
</dbReference>
<keyword evidence="3" id="KW-0378">Hydrolase</keyword>
<evidence type="ECO:0000256" key="1">
    <source>
        <dbReference type="SAM" id="MobiDB-lite"/>
    </source>
</evidence>